<name>A0A9Q1C179_HOLLE</name>
<feature type="transmembrane region" description="Helical" evidence="1">
    <location>
        <begin position="243"/>
        <end position="269"/>
    </location>
</feature>
<organism evidence="2 3">
    <name type="scientific">Holothuria leucospilota</name>
    <name type="common">Black long sea cucumber</name>
    <name type="synonym">Mertensiothuria leucospilota</name>
    <dbReference type="NCBI Taxonomy" id="206669"/>
    <lineage>
        <taxon>Eukaryota</taxon>
        <taxon>Metazoa</taxon>
        <taxon>Echinodermata</taxon>
        <taxon>Eleutherozoa</taxon>
        <taxon>Echinozoa</taxon>
        <taxon>Holothuroidea</taxon>
        <taxon>Aspidochirotacea</taxon>
        <taxon>Aspidochirotida</taxon>
        <taxon>Holothuriidae</taxon>
        <taxon>Holothuria</taxon>
    </lineage>
</organism>
<keyword evidence="3" id="KW-1185">Reference proteome</keyword>
<keyword evidence="1" id="KW-0472">Membrane</keyword>
<sequence>MFAPFLLTLLLCLSVFCIMYVLLKLRNQQGGTTELVLEITYFLFIASNSFAVLCCKFKCTFSDQLSLFGWASMLNARYIIKRAQLLDMQSSGLPGKFFLFLCIFWPLINSCLRCVMFLTFTEPQEGVTYIRALMTCIVGLLLMETWGIFTYILYIVRISFQRHFSLLLSFVEEREGQIDICRGVLLEVITDFAYFRRFTKAYILIMLPVAFIGMASNLSWGYLMDNGCGKNEEVAMVQTFISALAWSQIIMGVFLFMCAQGAVDIMYLWDNFFRDVIKLHSDLHDQFWHKMIRCMSLVPKNETSLFLVSVIFSVIGVYMALNIQNQDISYLARGCNVTNETSYG</sequence>
<feature type="transmembrane region" description="Helical" evidence="1">
    <location>
        <begin position="97"/>
        <end position="120"/>
    </location>
</feature>
<accession>A0A9Q1C179</accession>
<gene>
    <name evidence="2" type="ORF">HOLleu_18058</name>
</gene>
<feature type="transmembrane region" description="Helical" evidence="1">
    <location>
        <begin position="201"/>
        <end position="223"/>
    </location>
</feature>
<dbReference type="AlphaFoldDB" id="A0A9Q1C179"/>
<comment type="caution">
    <text evidence="2">The sequence shown here is derived from an EMBL/GenBank/DDBJ whole genome shotgun (WGS) entry which is preliminary data.</text>
</comment>
<proteinExistence type="predicted"/>
<dbReference type="OrthoDB" id="10042460at2759"/>
<evidence type="ECO:0000313" key="2">
    <source>
        <dbReference type="EMBL" id="KAJ8037278.1"/>
    </source>
</evidence>
<protein>
    <submittedName>
        <fullName evidence="2">Uncharacterized protein</fullName>
    </submittedName>
</protein>
<evidence type="ECO:0000256" key="1">
    <source>
        <dbReference type="SAM" id="Phobius"/>
    </source>
</evidence>
<dbReference type="Proteomes" id="UP001152320">
    <property type="component" value="Chromosome 8"/>
</dbReference>
<feature type="transmembrane region" description="Helical" evidence="1">
    <location>
        <begin position="303"/>
        <end position="321"/>
    </location>
</feature>
<reference evidence="2" key="1">
    <citation type="submission" date="2021-10" db="EMBL/GenBank/DDBJ databases">
        <title>Tropical sea cucumber genome reveals ecological adaptation and Cuvierian tubules defense mechanism.</title>
        <authorList>
            <person name="Chen T."/>
        </authorList>
    </citation>
    <scope>NUCLEOTIDE SEQUENCE</scope>
    <source>
        <strain evidence="2">Nanhai2018</strain>
        <tissue evidence="2">Muscle</tissue>
    </source>
</reference>
<feature type="transmembrane region" description="Helical" evidence="1">
    <location>
        <begin position="132"/>
        <end position="156"/>
    </location>
</feature>
<keyword evidence="1" id="KW-0812">Transmembrane</keyword>
<keyword evidence="1" id="KW-1133">Transmembrane helix</keyword>
<dbReference type="EMBL" id="JAIZAY010000008">
    <property type="protein sequence ID" value="KAJ8037278.1"/>
    <property type="molecule type" value="Genomic_DNA"/>
</dbReference>
<evidence type="ECO:0000313" key="3">
    <source>
        <dbReference type="Proteomes" id="UP001152320"/>
    </source>
</evidence>